<feature type="non-terminal residue" evidence="1">
    <location>
        <position position="65"/>
    </location>
</feature>
<evidence type="ECO:0000313" key="2">
    <source>
        <dbReference type="Proteomes" id="UP001432027"/>
    </source>
</evidence>
<reference evidence="1" key="1">
    <citation type="submission" date="2023-10" db="EMBL/GenBank/DDBJ databases">
        <title>Genome assembly of Pristionchus species.</title>
        <authorList>
            <person name="Yoshida K."/>
            <person name="Sommer R.J."/>
        </authorList>
    </citation>
    <scope>NUCLEOTIDE SEQUENCE</scope>
    <source>
        <strain evidence="1">RS0144</strain>
    </source>
</reference>
<comment type="caution">
    <text evidence="1">The sequence shown here is derived from an EMBL/GenBank/DDBJ whole genome shotgun (WGS) entry which is preliminary data.</text>
</comment>
<accession>A0AAV5SVZ2</accession>
<proteinExistence type="predicted"/>
<keyword evidence="2" id="KW-1185">Reference proteome</keyword>
<evidence type="ECO:0000313" key="1">
    <source>
        <dbReference type="EMBL" id="GMS86875.1"/>
    </source>
</evidence>
<sequence length="65" mass="7837">NEYENLAITSADQGFALYLEPFADIDYLIYDACKPDNVQRRSSRFYFSFELKEQYLTRTYQHPNR</sequence>
<feature type="non-terminal residue" evidence="1">
    <location>
        <position position="1"/>
    </location>
</feature>
<gene>
    <name evidence="1" type="ORF">PENTCL1PPCAC_9050</name>
</gene>
<protein>
    <submittedName>
        <fullName evidence="1">Uncharacterized protein</fullName>
    </submittedName>
</protein>
<dbReference type="Proteomes" id="UP001432027">
    <property type="component" value="Unassembled WGS sequence"/>
</dbReference>
<dbReference type="AlphaFoldDB" id="A0AAV5SVZ2"/>
<organism evidence="1 2">
    <name type="scientific">Pristionchus entomophagus</name>
    <dbReference type="NCBI Taxonomy" id="358040"/>
    <lineage>
        <taxon>Eukaryota</taxon>
        <taxon>Metazoa</taxon>
        <taxon>Ecdysozoa</taxon>
        <taxon>Nematoda</taxon>
        <taxon>Chromadorea</taxon>
        <taxon>Rhabditida</taxon>
        <taxon>Rhabditina</taxon>
        <taxon>Diplogasteromorpha</taxon>
        <taxon>Diplogasteroidea</taxon>
        <taxon>Neodiplogasteridae</taxon>
        <taxon>Pristionchus</taxon>
    </lineage>
</organism>
<name>A0AAV5SVZ2_9BILA</name>
<dbReference type="EMBL" id="BTSX01000002">
    <property type="protein sequence ID" value="GMS86875.1"/>
    <property type="molecule type" value="Genomic_DNA"/>
</dbReference>